<evidence type="ECO:0000313" key="3">
    <source>
        <dbReference type="Proteomes" id="UP001605036"/>
    </source>
</evidence>
<proteinExistence type="predicted"/>
<keyword evidence="3" id="KW-1185">Reference proteome</keyword>
<accession>A0ABD1Z5X7</accession>
<evidence type="ECO:0000313" key="2">
    <source>
        <dbReference type="EMBL" id="KAL2643133.1"/>
    </source>
</evidence>
<reference evidence="2 3" key="1">
    <citation type="submission" date="2024-09" db="EMBL/GenBank/DDBJ databases">
        <title>Chromosome-scale assembly of Riccia fluitans.</title>
        <authorList>
            <person name="Paukszto L."/>
            <person name="Sawicki J."/>
            <person name="Karawczyk K."/>
            <person name="Piernik-Szablinska J."/>
            <person name="Szczecinska M."/>
            <person name="Mazdziarz M."/>
        </authorList>
    </citation>
    <scope>NUCLEOTIDE SEQUENCE [LARGE SCALE GENOMIC DNA]</scope>
    <source>
        <strain evidence="2">Rf_01</strain>
        <tissue evidence="2">Aerial parts of the thallus</tissue>
    </source>
</reference>
<dbReference type="Proteomes" id="UP001605036">
    <property type="component" value="Unassembled WGS sequence"/>
</dbReference>
<dbReference type="AlphaFoldDB" id="A0ABD1Z5X7"/>
<evidence type="ECO:0000256" key="1">
    <source>
        <dbReference type="SAM" id="MobiDB-lite"/>
    </source>
</evidence>
<dbReference type="EMBL" id="JBHFFA010000002">
    <property type="protein sequence ID" value="KAL2643133.1"/>
    <property type="molecule type" value="Genomic_DNA"/>
</dbReference>
<name>A0ABD1Z5X7_9MARC</name>
<comment type="caution">
    <text evidence="2">The sequence shown here is derived from an EMBL/GenBank/DDBJ whole genome shotgun (WGS) entry which is preliminary data.</text>
</comment>
<organism evidence="2 3">
    <name type="scientific">Riccia fluitans</name>
    <dbReference type="NCBI Taxonomy" id="41844"/>
    <lineage>
        <taxon>Eukaryota</taxon>
        <taxon>Viridiplantae</taxon>
        <taxon>Streptophyta</taxon>
        <taxon>Embryophyta</taxon>
        <taxon>Marchantiophyta</taxon>
        <taxon>Marchantiopsida</taxon>
        <taxon>Marchantiidae</taxon>
        <taxon>Marchantiales</taxon>
        <taxon>Ricciaceae</taxon>
        <taxon>Riccia</taxon>
    </lineage>
</organism>
<feature type="region of interest" description="Disordered" evidence="1">
    <location>
        <begin position="51"/>
        <end position="82"/>
    </location>
</feature>
<sequence>MLVPSLLVTPFSSIRWSAASPVDRKRFPEEGETNWLSDFLRLLPPPDNCKFAAAPRQWEQPTLSRSRKKKLGREQEGRKDRKGGRGFRIALWLWQLVVSHIRKPLKLFEPSGGYCECWEGLRLE</sequence>
<gene>
    <name evidence="2" type="ORF">R1flu_010720</name>
</gene>
<protein>
    <submittedName>
        <fullName evidence="2">Uncharacterized protein</fullName>
    </submittedName>
</protein>